<dbReference type="InterPro" id="IPR017453">
    <property type="entry name" value="GCV_H_sub"/>
</dbReference>
<keyword evidence="2 4" id="KW-0450">Lipoyl</keyword>
<dbReference type="InterPro" id="IPR033753">
    <property type="entry name" value="GCV_H/Fam206"/>
</dbReference>
<dbReference type="GeneID" id="33557549"/>
<dbReference type="CDD" id="cd06848">
    <property type="entry name" value="GCS_H"/>
    <property type="match status" value="1"/>
</dbReference>
<gene>
    <name evidence="7" type="ORF">BD324DRAFT_624856</name>
</gene>
<dbReference type="EMBL" id="NBSH01000006">
    <property type="protein sequence ID" value="ORX37112.1"/>
    <property type="molecule type" value="Genomic_DNA"/>
</dbReference>
<dbReference type="PROSITE" id="PS00189">
    <property type="entry name" value="LIPOYL"/>
    <property type="match status" value="1"/>
</dbReference>
<dbReference type="GO" id="GO:0005960">
    <property type="term" value="C:glycine cleavage complex"/>
    <property type="evidence" value="ECO:0007669"/>
    <property type="project" value="UniProtKB-UniRule"/>
</dbReference>
<dbReference type="HAMAP" id="MF_00272">
    <property type="entry name" value="GcvH"/>
    <property type="match status" value="1"/>
</dbReference>
<dbReference type="FunCoup" id="A0A1Y1UGF7">
    <property type="interactions" value="497"/>
</dbReference>
<dbReference type="PROSITE" id="PS50968">
    <property type="entry name" value="BIOTINYL_LIPOYL"/>
    <property type="match status" value="1"/>
</dbReference>
<name>A0A1Y1UGF7_9TREE</name>
<dbReference type="NCBIfam" id="TIGR00527">
    <property type="entry name" value="gcvH"/>
    <property type="match status" value="1"/>
</dbReference>
<evidence type="ECO:0000313" key="8">
    <source>
        <dbReference type="Proteomes" id="UP000193218"/>
    </source>
</evidence>
<dbReference type="GO" id="GO:0005739">
    <property type="term" value="C:mitochondrion"/>
    <property type="evidence" value="ECO:0007669"/>
    <property type="project" value="UniProtKB-SubCell"/>
</dbReference>
<dbReference type="OrthoDB" id="10264154at2759"/>
<proteinExistence type="inferred from homology"/>
<dbReference type="PANTHER" id="PTHR11715:SF3">
    <property type="entry name" value="GLYCINE CLEAVAGE SYSTEM H PROTEIN-RELATED"/>
    <property type="match status" value="1"/>
</dbReference>
<dbReference type="STRING" id="4999.A0A1Y1UGF7"/>
<comment type="similarity">
    <text evidence="1 5">Belongs to the GcvH family.</text>
</comment>
<dbReference type="Proteomes" id="UP000193218">
    <property type="component" value="Unassembled WGS sequence"/>
</dbReference>
<keyword evidence="8" id="KW-1185">Reference proteome</keyword>
<dbReference type="RefSeq" id="XP_021871150.1">
    <property type="nucleotide sequence ID" value="XM_022015740.1"/>
</dbReference>
<sequence>MFGAALRPLLTPSSNLYRTAVRNNLVKPTCLPVAQRFTSVRFASSGPRFSDDHEWITVDENNIGTVGITDYAQKALGDVVYVEVAAPGDTLEQGGFMGSVESVKAASDIYSPVSGTLASVNEALKDQPSLLNKDPMGKGWVCKIQLSDPAQVETLMDDAGYKAFCESDPGKDE</sequence>
<dbReference type="InterPro" id="IPR003016">
    <property type="entry name" value="2-oxoA_DH_lipoyl-BS"/>
</dbReference>
<evidence type="ECO:0000256" key="4">
    <source>
        <dbReference type="PIRSR" id="PIRSR617453-50"/>
    </source>
</evidence>
<dbReference type="NCBIfam" id="NF002270">
    <property type="entry name" value="PRK01202.1"/>
    <property type="match status" value="1"/>
</dbReference>
<dbReference type="InterPro" id="IPR000089">
    <property type="entry name" value="Biotin_lipoyl"/>
</dbReference>
<dbReference type="AlphaFoldDB" id="A0A1Y1UGF7"/>
<comment type="function">
    <text evidence="5">The H protein shuttles the methylamine group of glycine from the P protein to the T protein.</text>
</comment>
<evidence type="ECO:0000256" key="2">
    <source>
        <dbReference type="ARBA" id="ARBA00022823"/>
    </source>
</evidence>
<keyword evidence="5" id="KW-0496">Mitochondrion</keyword>
<feature type="modified residue" description="N6-lipoyllysine" evidence="4">
    <location>
        <position position="104"/>
    </location>
</feature>
<evidence type="ECO:0000256" key="1">
    <source>
        <dbReference type="ARBA" id="ARBA00009249"/>
    </source>
</evidence>
<dbReference type="InterPro" id="IPR002930">
    <property type="entry name" value="GCV_H"/>
</dbReference>
<feature type="domain" description="Lipoyl-binding" evidence="6">
    <location>
        <begin position="63"/>
        <end position="145"/>
    </location>
</feature>
<comment type="subcellular location">
    <subcellularLocation>
        <location evidence="5">Mitochondrion</location>
    </subcellularLocation>
</comment>
<dbReference type="GO" id="GO:0009249">
    <property type="term" value="P:protein lipoylation"/>
    <property type="evidence" value="ECO:0007669"/>
    <property type="project" value="TreeGrafter"/>
</dbReference>
<evidence type="ECO:0000259" key="6">
    <source>
        <dbReference type="PROSITE" id="PS50968"/>
    </source>
</evidence>
<comment type="caution">
    <text evidence="7">The sequence shown here is derived from an EMBL/GenBank/DDBJ whole genome shotgun (WGS) entry which is preliminary data.</text>
</comment>
<comment type="subunit">
    <text evidence="5">The glycine cleavage system is composed of four proteins: P, T, L and H.</text>
</comment>
<accession>A0A1Y1UGF7</accession>
<protein>
    <recommendedName>
        <fullName evidence="5">Glycine cleavage system H protein</fullName>
    </recommendedName>
</protein>
<dbReference type="GO" id="GO:0019464">
    <property type="term" value="P:glycine decarboxylation via glycine cleavage system"/>
    <property type="evidence" value="ECO:0007669"/>
    <property type="project" value="UniProtKB-UniRule"/>
</dbReference>
<dbReference type="Gene3D" id="2.40.50.100">
    <property type="match status" value="1"/>
</dbReference>
<dbReference type="SUPFAM" id="SSF51230">
    <property type="entry name" value="Single hybrid motif"/>
    <property type="match status" value="1"/>
</dbReference>
<dbReference type="Pfam" id="PF01597">
    <property type="entry name" value="GCV_H"/>
    <property type="match status" value="1"/>
</dbReference>
<dbReference type="InterPro" id="IPR011053">
    <property type="entry name" value="Single_hybrid_motif"/>
</dbReference>
<organism evidence="7 8">
    <name type="scientific">Kockovaella imperatae</name>
    <dbReference type="NCBI Taxonomy" id="4999"/>
    <lineage>
        <taxon>Eukaryota</taxon>
        <taxon>Fungi</taxon>
        <taxon>Dikarya</taxon>
        <taxon>Basidiomycota</taxon>
        <taxon>Agaricomycotina</taxon>
        <taxon>Tremellomycetes</taxon>
        <taxon>Tremellales</taxon>
        <taxon>Cuniculitremaceae</taxon>
        <taxon>Kockovaella</taxon>
    </lineage>
</organism>
<evidence type="ECO:0000256" key="3">
    <source>
        <dbReference type="ARBA" id="ARBA00022946"/>
    </source>
</evidence>
<reference evidence="7 8" key="1">
    <citation type="submission" date="2017-03" db="EMBL/GenBank/DDBJ databases">
        <title>Widespread Adenine N6-methylation of Active Genes in Fungi.</title>
        <authorList>
            <consortium name="DOE Joint Genome Institute"/>
            <person name="Mondo S.J."/>
            <person name="Dannebaum R.O."/>
            <person name="Kuo R.C."/>
            <person name="Louie K.B."/>
            <person name="Bewick A.J."/>
            <person name="Labutti K."/>
            <person name="Haridas S."/>
            <person name="Kuo A."/>
            <person name="Salamov A."/>
            <person name="Ahrendt S.R."/>
            <person name="Lau R."/>
            <person name="Bowen B.P."/>
            <person name="Lipzen A."/>
            <person name="Sullivan W."/>
            <person name="Andreopoulos W.B."/>
            <person name="Clum A."/>
            <person name="Lindquist E."/>
            <person name="Daum C."/>
            <person name="Northen T.R."/>
            <person name="Ramamoorthy G."/>
            <person name="Schmitz R.J."/>
            <person name="Gryganskyi A."/>
            <person name="Culley D."/>
            <person name="Magnuson J."/>
            <person name="James T.Y."/>
            <person name="O'Malley M.A."/>
            <person name="Stajich J.E."/>
            <person name="Spatafora J.W."/>
            <person name="Visel A."/>
            <person name="Grigoriev I.V."/>
        </authorList>
    </citation>
    <scope>NUCLEOTIDE SEQUENCE [LARGE SCALE GENOMIC DNA]</scope>
    <source>
        <strain evidence="7 8">NRRL Y-17943</strain>
    </source>
</reference>
<comment type="cofactor">
    <cofactor evidence="5">
        <name>(R)-lipoate</name>
        <dbReference type="ChEBI" id="CHEBI:83088"/>
    </cofactor>
    <text evidence="5">Binds 1 lipoyl cofactor covalently.</text>
</comment>
<dbReference type="InParanoid" id="A0A1Y1UGF7"/>
<evidence type="ECO:0000313" key="7">
    <source>
        <dbReference type="EMBL" id="ORX37112.1"/>
    </source>
</evidence>
<dbReference type="PANTHER" id="PTHR11715">
    <property type="entry name" value="GLYCINE CLEAVAGE SYSTEM H PROTEIN"/>
    <property type="match status" value="1"/>
</dbReference>
<evidence type="ECO:0000256" key="5">
    <source>
        <dbReference type="RuleBase" id="RU364055"/>
    </source>
</evidence>
<keyword evidence="3 5" id="KW-0809">Transit peptide</keyword>